<accession>A0A931F8Y4</accession>
<evidence type="ECO:0000313" key="2">
    <source>
        <dbReference type="EMBL" id="MBF8435477.1"/>
    </source>
</evidence>
<evidence type="ECO:0000313" key="3">
    <source>
        <dbReference type="Proteomes" id="UP000621436"/>
    </source>
</evidence>
<protein>
    <submittedName>
        <fullName evidence="2">CGGC domain-containing protein</fullName>
    </submittedName>
</protein>
<comment type="caution">
    <text evidence="2">The sequence shown here is derived from an EMBL/GenBank/DDBJ whole genome shotgun (WGS) entry which is preliminary data.</text>
</comment>
<name>A0A931F8Y4_9FIRM</name>
<dbReference type="Proteomes" id="UP000621436">
    <property type="component" value="Unassembled WGS sequence"/>
</dbReference>
<feature type="domain" description="CGGC" evidence="1">
    <location>
        <begin position="2"/>
        <end position="109"/>
    </location>
</feature>
<organism evidence="2 3">
    <name type="scientific">Halonatronomonas betaini</name>
    <dbReference type="NCBI Taxonomy" id="2778430"/>
    <lineage>
        <taxon>Bacteria</taxon>
        <taxon>Bacillati</taxon>
        <taxon>Bacillota</taxon>
        <taxon>Clostridia</taxon>
        <taxon>Halanaerobiales</taxon>
        <taxon>Halarsenatibacteraceae</taxon>
        <taxon>Halonatronomonas</taxon>
    </lineage>
</organism>
<dbReference type="Pfam" id="PF08821">
    <property type="entry name" value="CGGC"/>
    <property type="match status" value="1"/>
</dbReference>
<gene>
    <name evidence="2" type="ORF">I0Q91_00165</name>
</gene>
<dbReference type="AlphaFoldDB" id="A0A931F8Y4"/>
<sequence>MKLALVRCLQTEEICNGRHCLEYINNKEGSLHGFEEEIELVDVITCGGCPGNKFKARVEKMLANGVDSFIFASCTKLGTPIDYPCPHFSKLKSVVKDLSESVDIYEWTHQKTYKDMVLYRLKNKKILNQFKRGYKI</sequence>
<dbReference type="RefSeq" id="WP_270452095.1">
    <property type="nucleotide sequence ID" value="NZ_JADPIE010000001.1"/>
</dbReference>
<dbReference type="InterPro" id="IPR014925">
    <property type="entry name" value="CGGC_dom"/>
</dbReference>
<keyword evidence="3" id="KW-1185">Reference proteome</keyword>
<dbReference type="SMART" id="SM01078">
    <property type="entry name" value="CGGC"/>
    <property type="match status" value="1"/>
</dbReference>
<reference evidence="2" key="1">
    <citation type="submission" date="2020-11" db="EMBL/GenBank/DDBJ databases">
        <title>Halonatronomonas betainensis gen. nov., sp. nov. a novel haloalkaliphilic representative of the family Halanaerobiacae capable of betaine degradation.</title>
        <authorList>
            <person name="Boltyanskaya Y."/>
            <person name="Kevbrin V."/>
            <person name="Detkova E."/>
            <person name="Grouzdev D.S."/>
            <person name="Koziaeva V."/>
            <person name="Zhilina T."/>
        </authorList>
    </citation>
    <scope>NUCLEOTIDE SEQUENCE</scope>
    <source>
        <strain evidence="2">Z-7014</strain>
    </source>
</reference>
<proteinExistence type="predicted"/>
<evidence type="ECO:0000259" key="1">
    <source>
        <dbReference type="SMART" id="SM01078"/>
    </source>
</evidence>
<dbReference type="EMBL" id="JADPIE010000001">
    <property type="protein sequence ID" value="MBF8435477.1"/>
    <property type="molecule type" value="Genomic_DNA"/>
</dbReference>